<dbReference type="EMBL" id="KI894020">
    <property type="protein sequence ID" value="OCF25794.1"/>
    <property type="molecule type" value="Genomic_DNA"/>
</dbReference>
<organism evidence="1">
    <name type="scientific">Kwoniella bestiolae CBS 10118</name>
    <dbReference type="NCBI Taxonomy" id="1296100"/>
    <lineage>
        <taxon>Eukaryota</taxon>
        <taxon>Fungi</taxon>
        <taxon>Dikarya</taxon>
        <taxon>Basidiomycota</taxon>
        <taxon>Agaricomycotina</taxon>
        <taxon>Tremellomycetes</taxon>
        <taxon>Tremellales</taxon>
        <taxon>Cryptococcaceae</taxon>
        <taxon>Kwoniella</taxon>
    </lineage>
</organism>
<protein>
    <submittedName>
        <fullName evidence="1">Uncharacterized protein</fullName>
    </submittedName>
</protein>
<dbReference type="AlphaFoldDB" id="A0A1B9G437"/>
<sequence length="191" mass="22157">MEFVVDILSDAAADLLEFVSALTGYLEKGVVESRMRAFTYNYNQASKTTSEGKFKLEEVESTDPDLHKRIRMGFEPSRSETYKIRKFVESNVIRRWRCIADNDVVGIEEHQNNTDQWYKWGKYMKFDDCKISLPEGTGIELSNPEDRLDSERLTIPHSKQADEQVKVILEEWERSSGDSFNLGHVHNTQKL</sequence>
<reference evidence="2" key="4">
    <citation type="submission" date="2024-02" db="EMBL/GenBank/DDBJ databases">
        <title>Comparative genomics of Cryptococcus and Kwoniella reveals pathogenesis evolution and contrasting modes of karyotype evolution via chromosome fusion or intercentromeric recombination.</title>
        <authorList>
            <person name="Coelho M.A."/>
            <person name="David-Palma M."/>
            <person name="Shea T."/>
            <person name="Bowers K."/>
            <person name="McGinley-Smith S."/>
            <person name="Mohammad A.W."/>
            <person name="Gnirke A."/>
            <person name="Yurkov A.M."/>
            <person name="Nowrousian M."/>
            <person name="Sun S."/>
            <person name="Cuomo C.A."/>
            <person name="Heitman J."/>
        </authorList>
    </citation>
    <scope>NUCLEOTIDE SEQUENCE</scope>
    <source>
        <strain evidence="2">CBS 10118</strain>
    </source>
</reference>
<dbReference type="RefSeq" id="XP_019046864.1">
    <property type="nucleotide sequence ID" value="XM_019190116.1"/>
</dbReference>
<dbReference type="VEuPathDB" id="FungiDB:I302_03467"/>
<name>A0A1B9G437_9TREE</name>
<accession>A0A1B9G437</accession>
<keyword evidence="3" id="KW-1185">Reference proteome</keyword>
<reference evidence="2" key="2">
    <citation type="submission" date="2013-07" db="EMBL/GenBank/DDBJ databases">
        <authorList>
            <consortium name="The Broad Institute Genome Sequencing Platform"/>
            <person name="Cuomo C."/>
            <person name="Litvintseva A."/>
            <person name="Chen Y."/>
            <person name="Heitman J."/>
            <person name="Sun S."/>
            <person name="Springer D."/>
            <person name="Dromer F."/>
            <person name="Young S.K."/>
            <person name="Zeng Q."/>
            <person name="Gargeya S."/>
            <person name="Fitzgerald M."/>
            <person name="Abouelleil A."/>
            <person name="Alvarado L."/>
            <person name="Berlin A.M."/>
            <person name="Chapman S.B."/>
            <person name="Dewar J."/>
            <person name="Goldberg J."/>
            <person name="Griggs A."/>
            <person name="Gujja S."/>
            <person name="Hansen M."/>
            <person name="Howarth C."/>
            <person name="Imamovic A."/>
            <person name="Larimer J."/>
            <person name="McCowan C."/>
            <person name="Murphy C."/>
            <person name="Pearson M."/>
            <person name="Priest M."/>
            <person name="Roberts A."/>
            <person name="Saif S."/>
            <person name="Shea T."/>
            <person name="Sykes S."/>
            <person name="Wortman J."/>
            <person name="Nusbaum C."/>
            <person name="Birren B."/>
        </authorList>
    </citation>
    <scope>NUCLEOTIDE SEQUENCE</scope>
    <source>
        <strain evidence="2">CBS 10118</strain>
    </source>
</reference>
<proteinExistence type="predicted"/>
<gene>
    <name evidence="1" type="ORF">I302_03467</name>
    <name evidence="2" type="ORF">I302_100094</name>
</gene>
<reference evidence="1" key="3">
    <citation type="submission" date="2014-01" db="EMBL/GenBank/DDBJ databases">
        <title>Evolution of pathogenesis and genome organization in the Tremellales.</title>
        <authorList>
            <person name="Cuomo C."/>
            <person name="Litvintseva A."/>
            <person name="Heitman J."/>
            <person name="Chen Y."/>
            <person name="Sun S."/>
            <person name="Springer D."/>
            <person name="Dromer F."/>
            <person name="Young S."/>
            <person name="Zeng Q."/>
            <person name="Chapman S."/>
            <person name="Gujja S."/>
            <person name="Saif S."/>
            <person name="Birren B."/>
        </authorList>
    </citation>
    <scope>NUCLEOTIDE SEQUENCE</scope>
    <source>
        <strain evidence="1">CBS 10118</strain>
    </source>
</reference>
<dbReference type="KEGG" id="kbi:30207866"/>
<reference evidence="1" key="1">
    <citation type="submission" date="2013-07" db="EMBL/GenBank/DDBJ databases">
        <title>The Genome Sequence of Cryptococcus bestiolae CBS10118.</title>
        <authorList>
            <consortium name="The Broad Institute Genome Sequencing Platform"/>
            <person name="Cuomo C."/>
            <person name="Litvintseva A."/>
            <person name="Chen Y."/>
            <person name="Heitman J."/>
            <person name="Sun S."/>
            <person name="Springer D."/>
            <person name="Dromer F."/>
            <person name="Young S.K."/>
            <person name="Zeng Q."/>
            <person name="Gargeya S."/>
            <person name="Fitzgerald M."/>
            <person name="Abouelleil A."/>
            <person name="Alvarado L."/>
            <person name="Berlin A.M."/>
            <person name="Chapman S.B."/>
            <person name="Dewar J."/>
            <person name="Goldberg J."/>
            <person name="Griggs A."/>
            <person name="Gujja S."/>
            <person name="Hansen M."/>
            <person name="Howarth C."/>
            <person name="Imamovic A."/>
            <person name="Larimer J."/>
            <person name="McCowan C."/>
            <person name="Murphy C."/>
            <person name="Pearson M."/>
            <person name="Priest M."/>
            <person name="Roberts A."/>
            <person name="Saif S."/>
            <person name="Shea T."/>
            <person name="Sykes S."/>
            <person name="Wortman J."/>
            <person name="Nusbaum C."/>
            <person name="Birren B."/>
        </authorList>
    </citation>
    <scope>NUCLEOTIDE SEQUENCE [LARGE SCALE GENOMIC DNA]</scope>
    <source>
        <strain evidence="1">CBS 10118</strain>
    </source>
</reference>
<dbReference type="Proteomes" id="UP000092730">
    <property type="component" value="Chromosome 1"/>
</dbReference>
<dbReference type="OrthoDB" id="10563261at2759"/>
<evidence type="ECO:0000313" key="3">
    <source>
        <dbReference type="Proteomes" id="UP000092730"/>
    </source>
</evidence>
<evidence type="ECO:0000313" key="2">
    <source>
        <dbReference type="EMBL" id="WVW78143.1"/>
    </source>
</evidence>
<dbReference type="EMBL" id="CP144541">
    <property type="protein sequence ID" value="WVW78143.1"/>
    <property type="molecule type" value="Genomic_DNA"/>
</dbReference>
<evidence type="ECO:0000313" key="1">
    <source>
        <dbReference type="EMBL" id="OCF25794.1"/>
    </source>
</evidence>
<dbReference type="GeneID" id="30207866"/>